<organism evidence="1 2">
    <name type="scientific">Rhizobium setariae</name>
    <dbReference type="NCBI Taxonomy" id="2801340"/>
    <lineage>
        <taxon>Bacteria</taxon>
        <taxon>Pseudomonadati</taxon>
        <taxon>Pseudomonadota</taxon>
        <taxon>Alphaproteobacteria</taxon>
        <taxon>Hyphomicrobiales</taxon>
        <taxon>Rhizobiaceae</taxon>
        <taxon>Rhizobium/Agrobacterium group</taxon>
        <taxon>Rhizobium</taxon>
    </lineage>
</organism>
<dbReference type="InterPro" id="IPR027417">
    <property type="entry name" value="P-loop_NTPase"/>
</dbReference>
<evidence type="ECO:0000313" key="2">
    <source>
        <dbReference type="Proteomes" id="UP000633219"/>
    </source>
</evidence>
<proteinExistence type="predicted"/>
<name>A0A936YMR0_9HYPH</name>
<sequence>MKIHCHLGVHKTATTFIQSQLSENRAQLAAGGIGYAGIWTIRKHFTNAFDRLSWFDPVWRPLVRPYLRKRLDALLQQHAKGETFILSDENLLGLISANYVTRRLYPRAGARVAMLDGLLRPHDVHYFISVRRYPEYLTSSWLQMAARAKAPAFEKYQGRFSPPMRGWTEIVSDIARAVGPERLTVWTYDWLRDDPARALTLLAPGVRLNVPEHELRREVLPSLSIKGLKVITQLEGHLSQSELRRLAKLIRSFPFDDPNPRLEISDVALLAAFDRKYEQDLENIRALGVDLRV</sequence>
<reference evidence="1" key="1">
    <citation type="submission" date="2021-01" db="EMBL/GenBank/DDBJ databases">
        <title>Rhizobium sp. strain KVB221 16S ribosomal RNA gene Genome sequencing and assembly.</title>
        <authorList>
            <person name="Kang M."/>
        </authorList>
    </citation>
    <scope>NUCLEOTIDE SEQUENCE</scope>
    <source>
        <strain evidence="1">KVB221</strain>
    </source>
</reference>
<dbReference type="AlphaFoldDB" id="A0A936YMR0"/>
<keyword evidence="2" id="KW-1185">Reference proteome</keyword>
<evidence type="ECO:0000313" key="1">
    <source>
        <dbReference type="EMBL" id="MBL0370984.1"/>
    </source>
</evidence>
<dbReference type="RefSeq" id="WP_201652906.1">
    <property type="nucleotide sequence ID" value="NZ_JAEQNC010000002.1"/>
</dbReference>
<comment type="caution">
    <text evidence="1">The sequence shown here is derived from an EMBL/GenBank/DDBJ whole genome shotgun (WGS) entry which is preliminary data.</text>
</comment>
<dbReference type="SUPFAM" id="SSF52540">
    <property type="entry name" value="P-loop containing nucleoside triphosphate hydrolases"/>
    <property type="match status" value="1"/>
</dbReference>
<dbReference type="EMBL" id="JAEQNC010000002">
    <property type="protein sequence ID" value="MBL0370984.1"/>
    <property type="molecule type" value="Genomic_DNA"/>
</dbReference>
<dbReference type="Proteomes" id="UP000633219">
    <property type="component" value="Unassembled WGS sequence"/>
</dbReference>
<protein>
    <submittedName>
        <fullName evidence="1">Uncharacterized protein</fullName>
    </submittedName>
</protein>
<accession>A0A936YMR0</accession>
<gene>
    <name evidence="1" type="ORF">JJB09_02990</name>
</gene>